<comment type="catalytic activity">
    <reaction evidence="8">
        <text>D-sedoheptulose 7-phosphate + D-glyceraldehyde 3-phosphate = D-erythrose 4-phosphate + beta-D-fructose 6-phosphate</text>
        <dbReference type="Rhea" id="RHEA:17053"/>
        <dbReference type="ChEBI" id="CHEBI:16897"/>
        <dbReference type="ChEBI" id="CHEBI:57483"/>
        <dbReference type="ChEBI" id="CHEBI:57634"/>
        <dbReference type="ChEBI" id="CHEBI:59776"/>
        <dbReference type="EC" id="2.2.1.2"/>
    </reaction>
</comment>
<evidence type="ECO:0000256" key="2">
    <source>
        <dbReference type="ARBA" id="ARBA00004496"/>
    </source>
</evidence>
<dbReference type="InterPro" id="IPR018225">
    <property type="entry name" value="Transaldolase_AS"/>
</dbReference>
<evidence type="ECO:0000256" key="1">
    <source>
        <dbReference type="ARBA" id="ARBA00003518"/>
    </source>
</evidence>
<dbReference type="Gene3D" id="3.20.20.70">
    <property type="entry name" value="Aldolase class I"/>
    <property type="match status" value="1"/>
</dbReference>
<dbReference type="PROSITE" id="PS01054">
    <property type="entry name" value="TRANSALDOLASE_1"/>
    <property type="match status" value="1"/>
</dbReference>
<keyword evidence="10" id="KW-0808">Transferase</keyword>
<evidence type="ECO:0000256" key="6">
    <source>
        <dbReference type="ARBA" id="ARBA00022490"/>
    </source>
</evidence>
<sequence>MNFFLDTANLDSIKKAAELGMCDGITTNPTIIFKEGKDHKQVVMEIGKLVSGPISIESVGETAEQMVEDGKEFVKWVRNPVIKVPMTKEGLRAVRMFNKIGIKTNVTLIFSASQALLAAKAGASYVSPFVGRLDDIGQDGMVLVQDIVQIFKNYNFKTEVIVASVRSLKHVEDAAKAGAHIATIPPKIYEEMWKHALTDKGIEMFNADYKKSLEGKVKK</sequence>
<evidence type="ECO:0000256" key="7">
    <source>
        <dbReference type="ARBA" id="ARBA00023270"/>
    </source>
</evidence>
<comment type="pathway">
    <text evidence="3">Carbohydrate degradation; pentose phosphate pathway; D-glyceraldehyde 3-phosphate and beta-D-fructose 6-phosphate from D-ribose 5-phosphate and D-xylulose 5-phosphate (non-oxidative stage): step 2/3.</text>
</comment>
<dbReference type="InterPro" id="IPR004731">
    <property type="entry name" value="Transaldolase_3B/F6P_aldolase"/>
</dbReference>
<dbReference type="GO" id="GO:0005975">
    <property type="term" value="P:carbohydrate metabolic process"/>
    <property type="evidence" value="ECO:0007669"/>
    <property type="project" value="InterPro"/>
</dbReference>
<proteinExistence type="inferred from homology"/>
<reference evidence="10 11" key="1">
    <citation type="submission" date="2019-08" db="EMBL/GenBank/DDBJ databases">
        <authorList>
            <person name="Vazquez-Campos X."/>
        </authorList>
    </citation>
    <scope>NUCLEOTIDE SEQUENCE [LARGE SCALE GENOMIC DNA]</scope>
    <source>
        <strain evidence="10">LFW-283_2</strain>
    </source>
</reference>
<dbReference type="CDD" id="cd00956">
    <property type="entry name" value="Transaldolase_FSA"/>
    <property type="match status" value="1"/>
</dbReference>
<protein>
    <recommendedName>
        <fullName evidence="9">Probable transaldolase</fullName>
        <ecNumber evidence="5">2.2.1.2</ecNumber>
    </recommendedName>
</protein>
<evidence type="ECO:0000313" key="10">
    <source>
        <dbReference type="EMBL" id="VVC04460.1"/>
    </source>
</evidence>
<gene>
    <name evidence="10" type="primary">tal</name>
    <name evidence="10" type="ORF">LFW2832_00964</name>
</gene>
<dbReference type="GO" id="GO:0005737">
    <property type="term" value="C:cytoplasm"/>
    <property type="evidence" value="ECO:0007669"/>
    <property type="project" value="UniProtKB-SubCell"/>
</dbReference>
<dbReference type="NCBIfam" id="TIGR00875">
    <property type="entry name" value="fsa_talC_mipB"/>
    <property type="match status" value="1"/>
</dbReference>
<keyword evidence="6" id="KW-0963">Cytoplasm</keyword>
<dbReference type="AlphaFoldDB" id="A0A5E4LR82"/>
<evidence type="ECO:0000313" key="11">
    <source>
        <dbReference type="Proteomes" id="UP000789941"/>
    </source>
</evidence>
<comment type="function">
    <text evidence="1">Transaldolase is important for the balance of metabolites in the pentose-phosphate pathway.</text>
</comment>
<dbReference type="FunFam" id="3.20.20.70:FF:000018">
    <property type="entry name" value="Probable transaldolase"/>
    <property type="match status" value="1"/>
</dbReference>
<evidence type="ECO:0000256" key="8">
    <source>
        <dbReference type="ARBA" id="ARBA00048810"/>
    </source>
</evidence>
<dbReference type="Proteomes" id="UP000789941">
    <property type="component" value="Unassembled WGS sequence"/>
</dbReference>
<keyword evidence="7" id="KW-0704">Schiff base</keyword>
<name>A0A5E4LR82_9ARCH</name>
<dbReference type="InterPro" id="IPR001585">
    <property type="entry name" value="TAL/FSA"/>
</dbReference>
<accession>A0A5E4LR82</accession>
<dbReference type="InterPro" id="IPR033919">
    <property type="entry name" value="TSA/FSA_arc/bac"/>
</dbReference>
<evidence type="ECO:0000256" key="5">
    <source>
        <dbReference type="ARBA" id="ARBA00013151"/>
    </source>
</evidence>
<evidence type="ECO:0000256" key="9">
    <source>
        <dbReference type="ARBA" id="ARBA00067532"/>
    </source>
</evidence>
<comment type="caution">
    <text evidence="10">The sequence shown here is derived from an EMBL/GenBank/DDBJ whole genome shotgun (WGS) entry which is preliminary data.</text>
</comment>
<evidence type="ECO:0000256" key="3">
    <source>
        <dbReference type="ARBA" id="ARBA00004857"/>
    </source>
</evidence>
<evidence type="ECO:0000256" key="4">
    <source>
        <dbReference type="ARBA" id="ARBA00005740"/>
    </source>
</evidence>
<dbReference type="SUPFAM" id="SSF51569">
    <property type="entry name" value="Aldolase"/>
    <property type="match status" value="1"/>
</dbReference>
<dbReference type="GO" id="GO:0016832">
    <property type="term" value="F:aldehyde-lyase activity"/>
    <property type="evidence" value="ECO:0007669"/>
    <property type="project" value="InterPro"/>
</dbReference>
<dbReference type="PANTHER" id="PTHR10683:SF36">
    <property type="entry name" value="TRANSALDOLASE"/>
    <property type="match status" value="1"/>
</dbReference>
<dbReference type="GO" id="GO:0004801">
    <property type="term" value="F:transaldolase activity"/>
    <property type="evidence" value="ECO:0007669"/>
    <property type="project" value="UniProtKB-EC"/>
</dbReference>
<dbReference type="PANTHER" id="PTHR10683">
    <property type="entry name" value="TRANSALDOLASE"/>
    <property type="match status" value="1"/>
</dbReference>
<dbReference type="EMBL" id="CABMJJ010000009">
    <property type="protein sequence ID" value="VVC04460.1"/>
    <property type="molecule type" value="Genomic_DNA"/>
</dbReference>
<dbReference type="Pfam" id="PF00923">
    <property type="entry name" value="TAL_FSA"/>
    <property type="match status" value="1"/>
</dbReference>
<dbReference type="EC" id="2.2.1.2" evidence="5"/>
<organism evidence="10 11">
    <name type="scientific">Candidatus Bilamarchaeum dharawalense</name>
    <dbReference type="NCBI Taxonomy" id="2885759"/>
    <lineage>
        <taxon>Archaea</taxon>
        <taxon>Candidatus Micrarchaeota</taxon>
        <taxon>Candidatus Micrarchaeia</taxon>
        <taxon>Candidatus Anstonellales</taxon>
        <taxon>Candidatus Bilamarchaeaceae</taxon>
        <taxon>Candidatus Bilamarchaeum</taxon>
    </lineage>
</organism>
<comment type="subcellular location">
    <subcellularLocation>
        <location evidence="2">Cytoplasm</location>
    </subcellularLocation>
</comment>
<comment type="similarity">
    <text evidence="4">Belongs to the transaldolase family. Type 3B subfamily.</text>
</comment>
<dbReference type="InterPro" id="IPR013785">
    <property type="entry name" value="Aldolase_TIM"/>
</dbReference>